<dbReference type="RefSeq" id="WP_115372614.1">
    <property type="nucleotide sequence ID" value="NZ_QASA01000001.1"/>
</dbReference>
<protein>
    <submittedName>
        <fullName evidence="1">Uncharacterized protein</fullName>
    </submittedName>
</protein>
<keyword evidence="2" id="KW-1185">Reference proteome</keyword>
<sequence length="223" mass="24206">MIPKIFKTLFTVALTVLGLVFFTETHGLTHLGVSEALGLASSTSMVLATCISVASIKEDECGANTGGLYELYVVLKRDILTWPGFKAGSKVVLDGDIVLKTGKKWAKWDFAEDTGEITFKSEGEAGSQTFSQETGVYIPRMNEEIAEVVANALNGKFVVAVKTPDDKVMIGGSQKRPMKFDIDYKSGKKYNDKNGGDYKFTVGTNHPPLFYDGELESEAPAVV</sequence>
<dbReference type="Proteomes" id="UP000253919">
    <property type="component" value="Unassembled WGS sequence"/>
</dbReference>
<gene>
    <name evidence="1" type="ORF">AHMF7616_01885</name>
</gene>
<evidence type="ECO:0000313" key="1">
    <source>
        <dbReference type="EMBL" id="RDC63283.1"/>
    </source>
</evidence>
<accession>A0A369QEC8</accession>
<comment type="caution">
    <text evidence="1">The sequence shown here is derived from an EMBL/GenBank/DDBJ whole genome shotgun (WGS) entry which is preliminary data.</text>
</comment>
<organism evidence="1 2">
    <name type="scientific">Adhaeribacter pallidiroseus</name>
    <dbReference type="NCBI Taxonomy" id="2072847"/>
    <lineage>
        <taxon>Bacteria</taxon>
        <taxon>Pseudomonadati</taxon>
        <taxon>Bacteroidota</taxon>
        <taxon>Cytophagia</taxon>
        <taxon>Cytophagales</taxon>
        <taxon>Hymenobacteraceae</taxon>
        <taxon>Adhaeribacter</taxon>
    </lineage>
</organism>
<dbReference type="EMBL" id="QASA01000001">
    <property type="protein sequence ID" value="RDC63283.1"/>
    <property type="molecule type" value="Genomic_DNA"/>
</dbReference>
<proteinExistence type="predicted"/>
<name>A0A369QEC8_9BACT</name>
<reference evidence="1 2" key="1">
    <citation type="submission" date="2018-04" db="EMBL/GenBank/DDBJ databases">
        <title>Adhaeribacter sp. HMF7616 genome sequencing and assembly.</title>
        <authorList>
            <person name="Kang H."/>
            <person name="Kang J."/>
            <person name="Cha I."/>
            <person name="Kim H."/>
            <person name="Joh K."/>
        </authorList>
    </citation>
    <scope>NUCLEOTIDE SEQUENCE [LARGE SCALE GENOMIC DNA]</scope>
    <source>
        <strain evidence="1 2">HMF7616</strain>
    </source>
</reference>
<evidence type="ECO:0000313" key="2">
    <source>
        <dbReference type="Proteomes" id="UP000253919"/>
    </source>
</evidence>
<dbReference type="OrthoDB" id="958112at2"/>
<dbReference type="AlphaFoldDB" id="A0A369QEC8"/>